<evidence type="ECO:0000313" key="1">
    <source>
        <dbReference type="EMBL" id="CUH41008.1"/>
    </source>
</evidence>
<dbReference type="Proteomes" id="UP000049455">
    <property type="component" value="Unassembled WGS sequence"/>
</dbReference>
<gene>
    <name evidence="1" type="ORF">JSE7799_03749</name>
</gene>
<organism evidence="1 2">
    <name type="scientific">Jannaschia seosinensis</name>
    <dbReference type="NCBI Taxonomy" id="313367"/>
    <lineage>
        <taxon>Bacteria</taxon>
        <taxon>Pseudomonadati</taxon>
        <taxon>Pseudomonadota</taxon>
        <taxon>Alphaproteobacteria</taxon>
        <taxon>Rhodobacterales</taxon>
        <taxon>Roseobacteraceae</taxon>
        <taxon>Jannaschia</taxon>
    </lineage>
</organism>
<reference evidence="1 2" key="1">
    <citation type="submission" date="2015-09" db="EMBL/GenBank/DDBJ databases">
        <authorList>
            <person name="Jackson K.R."/>
            <person name="Lunt B.L."/>
            <person name="Fisher J.N.B."/>
            <person name="Gardner A.V."/>
            <person name="Bailey M.E."/>
            <person name="Deus L.M."/>
            <person name="Earl A.S."/>
            <person name="Gibby P.D."/>
            <person name="Hartmann K.A."/>
            <person name="Liu J.E."/>
            <person name="Manci A.M."/>
            <person name="Nielsen D.A."/>
            <person name="Solomon M.B."/>
            <person name="Breakwell D.P."/>
            <person name="Burnett S.H."/>
            <person name="Grose J.H."/>
        </authorList>
    </citation>
    <scope>NUCLEOTIDE SEQUENCE [LARGE SCALE GENOMIC DNA]</scope>
    <source>
        <strain evidence="1 2">CECT 7799</strain>
    </source>
</reference>
<accession>A0A0M7BFZ7</accession>
<dbReference type="EMBL" id="CYPR01000248">
    <property type="protein sequence ID" value="CUH41008.1"/>
    <property type="molecule type" value="Genomic_DNA"/>
</dbReference>
<dbReference type="AlphaFoldDB" id="A0A0M7BFZ7"/>
<protein>
    <submittedName>
        <fullName evidence="1">Uncharacterized protein</fullName>
    </submittedName>
</protein>
<proteinExistence type="predicted"/>
<sequence>MAAGRTNLPFFAKPRQADNWFGLTPYRSATEFTVAPGANVSATTCAFTSSGHRRCPDAWTSTPSDLRNEFIAHIAKRTPHLEMGRSRNHADARQRGPQPPLTIVLAVVTLTVVEPLAWPSPGKPVEAPRHTCPRRWPAITERGPGRAGLFSENFFDIFVLAFRSKGVLCAHRVV</sequence>
<name>A0A0M7BFZ7_9RHOB</name>
<evidence type="ECO:0000313" key="2">
    <source>
        <dbReference type="Proteomes" id="UP000049455"/>
    </source>
</evidence>
<keyword evidence="2" id="KW-1185">Reference proteome</keyword>